<dbReference type="EMBL" id="JAOPJZ010000002">
    <property type="protein sequence ID" value="MCU4751227.1"/>
    <property type="molecule type" value="Genomic_DNA"/>
</dbReference>
<dbReference type="InterPro" id="IPR036237">
    <property type="entry name" value="Xyl_isomerase-like_sf"/>
</dbReference>
<dbReference type="InterPro" id="IPR050312">
    <property type="entry name" value="IolE/XylAMocC-like"/>
</dbReference>
<comment type="caution">
    <text evidence="1">The sequence shown here is derived from an EMBL/GenBank/DDBJ whole genome shotgun (WGS) entry which is preliminary data.</text>
</comment>
<accession>A0AAP3E5Y7</accession>
<dbReference type="Proteomes" id="UP001321047">
    <property type="component" value="Unassembled WGS sequence"/>
</dbReference>
<dbReference type="PANTHER" id="PTHR12110">
    <property type="entry name" value="HYDROXYPYRUVATE ISOMERASE"/>
    <property type="match status" value="1"/>
</dbReference>
<dbReference type="Gene3D" id="3.20.20.150">
    <property type="entry name" value="Divalent-metal-dependent TIM barrel enzymes"/>
    <property type="match status" value="1"/>
</dbReference>
<dbReference type="RefSeq" id="WP_342806783.1">
    <property type="nucleotide sequence ID" value="NZ_JAOPJZ010000002.1"/>
</dbReference>
<evidence type="ECO:0000313" key="1">
    <source>
        <dbReference type="EMBL" id="MCU4751227.1"/>
    </source>
</evidence>
<name>A0AAP3E5Y7_9EURY</name>
<proteinExistence type="predicted"/>
<dbReference type="PANTHER" id="PTHR12110:SF41">
    <property type="entry name" value="INOSOSE DEHYDRATASE"/>
    <property type="match status" value="1"/>
</dbReference>
<reference evidence="1 2" key="1">
    <citation type="submission" date="2022-09" db="EMBL/GenBank/DDBJ databases">
        <title>Enrichment on poylsaccharides allowed isolation of novel metabolic and taxonomic groups of Haloarchaea.</title>
        <authorList>
            <person name="Sorokin D.Y."/>
            <person name="Elcheninov A.G."/>
            <person name="Khizhniak T.V."/>
            <person name="Kolganova T.V."/>
            <person name="Kublanov I.V."/>
        </authorList>
    </citation>
    <scope>NUCLEOTIDE SEQUENCE [LARGE SCALE GENOMIC DNA]</scope>
    <source>
        <strain evidence="1 2">AArc-curdl1</strain>
    </source>
</reference>
<dbReference type="GO" id="GO:0016853">
    <property type="term" value="F:isomerase activity"/>
    <property type="evidence" value="ECO:0007669"/>
    <property type="project" value="UniProtKB-KW"/>
</dbReference>
<sequence>MVRTAIQLQTLESLPEGLQDTIARVGETALDGVEFAGIEGATPVGIAEALDDADLEPIGAHVQLDDLEQEYDDIVEAYETIGCRRLIECGRHVESFSSVESLETFVDRFETVANRLHSDGFELLYHNDLIEFDALENDIAFNVFTDALDGSIPLEIDTGLAQYAGVDPLSLLSQHAGRVPLVHLTDSVPGGAATLNVELGAGELDVNGCVETARNSDVEWIVYEHSMTSDPIDSLTHAETRLSYLFHGADGTGLTQSVSTTD</sequence>
<dbReference type="SUPFAM" id="SSF51658">
    <property type="entry name" value="Xylose isomerase-like"/>
    <property type="match status" value="1"/>
</dbReference>
<protein>
    <submittedName>
        <fullName evidence="1">Sugar phosphate isomerase/epimerase</fullName>
    </submittedName>
</protein>
<keyword evidence="2" id="KW-1185">Reference proteome</keyword>
<gene>
    <name evidence="1" type="ORF">OB919_04395</name>
</gene>
<dbReference type="AlphaFoldDB" id="A0AAP3E5Y7"/>
<keyword evidence="1" id="KW-0413">Isomerase</keyword>
<evidence type="ECO:0000313" key="2">
    <source>
        <dbReference type="Proteomes" id="UP001321047"/>
    </source>
</evidence>
<organism evidence="1 2">
    <name type="scientific">Natronosalvus hydrolyticus</name>
    <dbReference type="NCBI Taxonomy" id="2979988"/>
    <lineage>
        <taxon>Archaea</taxon>
        <taxon>Methanobacteriati</taxon>
        <taxon>Methanobacteriota</taxon>
        <taxon>Stenosarchaea group</taxon>
        <taxon>Halobacteria</taxon>
        <taxon>Halobacteriales</taxon>
        <taxon>Natrialbaceae</taxon>
        <taxon>Natronosalvus</taxon>
    </lineage>
</organism>